<comment type="pathway">
    <text evidence="10">Lipid metabolism; phospholipid metabolism.</text>
</comment>
<dbReference type="NCBIfam" id="TIGR00023">
    <property type="entry name" value="glycerol-3-phosphate 1-O-acyltransferase PlsY"/>
    <property type="match status" value="1"/>
</dbReference>
<gene>
    <name evidence="10 11" type="primary">plsY</name>
    <name evidence="11" type="ORF">DDZ15_11480</name>
</gene>
<dbReference type="PANTHER" id="PTHR30309">
    <property type="entry name" value="INNER MEMBRANE PROTEIN YGIH"/>
    <property type="match status" value="1"/>
</dbReference>
<keyword evidence="4 10" id="KW-0812">Transmembrane</keyword>
<comment type="subcellular location">
    <subcellularLocation>
        <location evidence="10">Cell membrane</location>
        <topology evidence="10">Multi-pass membrane protein</topology>
    </subcellularLocation>
</comment>
<evidence type="ECO:0000256" key="2">
    <source>
        <dbReference type="ARBA" id="ARBA00022516"/>
    </source>
</evidence>
<evidence type="ECO:0000256" key="8">
    <source>
        <dbReference type="ARBA" id="ARBA00023209"/>
    </source>
</evidence>
<feature type="transmembrane region" description="Helical" evidence="10">
    <location>
        <begin position="122"/>
        <end position="146"/>
    </location>
</feature>
<dbReference type="GO" id="GO:0008654">
    <property type="term" value="P:phospholipid biosynthetic process"/>
    <property type="evidence" value="ECO:0007669"/>
    <property type="project" value="UniProtKB-UniRule"/>
</dbReference>
<dbReference type="EC" id="2.3.1.275" evidence="10"/>
<evidence type="ECO:0000256" key="4">
    <source>
        <dbReference type="ARBA" id="ARBA00022692"/>
    </source>
</evidence>
<keyword evidence="9 10" id="KW-1208">Phospholipid metabolism</keyword>
<keyword evidence="12" id="KW-1185">Reference proteome</keyword>
<feature type="transmembrane region" description="Helical" evidence="10">
    <location>
        <begin position="178"/>
        <end position="197"/>
    </location>
</feature>
<evidence type="ECO:0000256" key="7">
    <source>
        <dbReference type="ARBA" id="ARBA00023136"/>
    </source>
</evidence>
<organism evidence="11 12">
    <name type="scientific">Rhodohalobacter mucosus</name>
    <dbReference type="NCBI Taxonomy" id="2079485"/>
    <lineage>
        <taxon>Bacteria</taxon>
        <taxon>Pseudomonadati</taxon>
        <taxon>Balneolota</taxon>
        <taxon>Balneolia</taxon>
        <taxon>Balneolales</taxon>
        <taxon>Balneolaceae</taxon>
        <taxon>Rhodohalobacter</taxon>
    </lineage>
</organism>
<proteinExistence type="inferred from homology"/>
<protein>
    <recommendedName>
        <fullName evidence="10">Glycerol-3-phosphate acyltransferase</fullName>
    </recommendedName>
    <alternativeName>
        <fullName evidence="10">Acyl-PO4 G3P acyltransferase</fullName>
    </alternativeName>
    <alternativeName>
        <fullName evidence="10">Acyl-phosphate--glycerol-3-phosphate acyltransferase</fullName>
    </alternativeName>
    <alternativeName>
        <fullName evidence="10">G3P acyltransferase</fullName>
        <shortName evidence="10">GPAT</shortName>
        <ecNumber evidence="10">2.3.1.275</ecNumber>
    </alternativeName>
    <alternativeName>
        <fullName evidence="10">Lysophosphatidic acid synthase</fullName>
        <shortName evidence="10">LPA synthase</shortName>
    </alternativeName>
</protein>
<comment type="caution">
    <text evidence="11">The sequence shown here is derived from an EMBL/GenBank/DDBJ whole genome shotgun (WGS) entry which is preliminary data.</text>
</comment>
<dbReference type="UniPathway" id="UPA00085"/>
<keyword evidence="5 10" id="KW-1133">Transmembrane helix</keyword>
<dbReference type="GO" id="GO:0043772">
    <property type="term" value="F:acyl-phosphate glycerol-3-phosphate acyltransferase activity"/>
    <property type="evidence" value="ECO:0007669"/>
    <property type="project" value="UniProtKB-UniRule"/>
</dbReference>
<dbReference type="PANTHER" id="PTHR30309:SF0">
    <property type="entry name" value="GLYCEROL-3-PHOSPHATE ACYLTRANSFERASE-RELATED"/>
    <property type="match status" value="1"/>
</dbReference>
<keyword evidence="6 10" id="KW-0443">Lipid metabolism</keyword>
<dbReference type="HAMAP" id="MF_01043">
    <property type="entry name" value="PlsY"/>
    <property type="match status" value="1"/>
</dbReference>
<dbReference type="Proteomes" id="UP000245533">
    <property type="component" value="Unassembled WGS sequence"/>
</dbReference>
<reference evidence="11 12" key="1">
    <citation type="submission" date="2018-05" db="EMBL/GenBank/DDBJ databases">
        <title>Rhodohalobacter halophilus gen. nov., sp. nov., a moderately halophilic member of the family Balneolaceae.</title>
        <authorList>
            <person name="Liu Z.-W."/>
        </authorList>
    </citation>
    <scope>NUCLEOTIDE SEQUENCE [LARGE SCALE GENOMIC DNA]</scope>
    <source>
        <strain evidence="11 12">8A47</strain>
    </source>
</reference>
<comment type="subunit">
    <text evidence="10">Probably interacts with PlsX.</text>
</comment>
<dbReference type="InterPro" id="IPR003811">
    <property type="entry name" value="G3P_acylTferase_PlsY"/>
</dbReference>
<sequence length="231" mass="24872">MLSVLTVFIICYFIGAIPSSLWTGKIFFGVDIREHGSGNAGATNTFRILGWKAGTGVLLFDFGKGLLCTTIIYKLAYQIGSGPVAFYSGWEVEPMLLIISGMGAVIGHMFPVYARFSGGKGAATACGMLYGIEPISISISLAIFLILMFSTRYVSLGSIMAAIAYPLSQVILRYGAGWDIDGSIILFSTAIALGIVIKHKGNIRRLLQGNENRINSFKPSKGRLNKNEPVT</sequence>
<feature type="transmembrane region" description="Helical" evidence="10">
    <location>
        <begin position="6"/>
        <end position="28"/>
    </location>
</feature>
<evidence type="ECO:0000256" key="10">
    <source>
        <dbReference type="HAMAP-Rule" id="MF_01043"/>
    </source>
</evidence>
<evidence type="ECO:0000256" key="1">
    <source>
        <dbReference type="ARBA" id="ARBA00022475"/>
    </source>
</evidence>
<evidence type="ECO:0000256" key="6">
    <source>
        <dbReference type="ARBA" id="ARBA00023098"/>
    </source>
</evidence>
<keyword evidence="1 10" id="KW-1003">Cell membrane</keyword>
<keyword evidence="3 10" id="KW-0808">Transferase</keyword>
<comment type="catalytic activity">
    <reaction evidence="10">
        <text>an acyl phosphate + sn-glycerol 3-phosphate = a 1-acyl-sn-glycero-3-phosphate + phosphate</text>
        <dbReference type="Rhea" id="RHEA:34075"/>
        <dbReference type="ChEBI" id="CHEBI:43474"/>
        <dbReference type="ChEBI" id="CHEBI:57597"/>
        <dbReference type="ChEBI" id="CHEBI:57970"/>
        <dbReference type="ChEBI" id="CHEBI:59918"/>
        <dbReference type="EC" id="2.3.1.275"/>
    </reaction>
</comment>
<dbReference type="SMART" id="SM01207">
    <property type="entry name" value="G3P_acyltransf"/>
    <property type="match status" value="1"/>
</dbReference>
<dbReference type="Pfam" id="PF02660">
    <property type="entry name" value="G3P_acyltransf"/>
    <property type="match status" value="1"/>
</dbReference>
<comment type="function">
    <text evidence="10">Catalyzes the transfer of an acyl group from acyl-phosphate (acyl-PO(4)) to glycerol-3-phosphate (G3P) to form lysophosphatidic acid (LPA). This enzyme utilizes acyl-phosphate as fatty acyl donor, but not acyl-CoA or acyl-ACP.</text>
</comment>
<keyword evidence="11" id="KW-0012">Acyltransferase</keyword>
<keyword evidence="7 10" id="KW-0472">Membrane</keyword>
<comment type="similarity">
    <text evidence="10">Belongs to the PlsY family.</text>
</comment>
<evidence type="ECO:0000256" key="3">
    <source>
        <dbReference type="ARBA" id="ARBA00022679"/>
    </source>
</evidence>
<feature type="transmembrane region" description="Helical" evidence="10">
    <location>
        <begin position="96"/>
        <end position="116"/>
    </location>
</feature>
<evidence type="ECO:0000256" key="5">
    <source>
        <dbReference type="ARBA" id="ARBA00022989"/>
    </source>
</evidence>
<accession>A0A316TRB4</accession>
<dbReference type="AlphaFoldDB" id="A0A316TRB4"/>
<evidence type="ECO:0000313" key="11">
    <source>
        <dbReference type="EMBL" id="PWN05809.1"/>
    </source>
</evidence>
<dbReference type="EMBL" id="QGGB01000008">
    <property type="protein sequence ID" value="PWN05809.1"/>
    <property type="molecule type" value="Genomic_DNA"/>
</dbReference>
<dbReference type="GO" id="GO:0005886">
    <property type="term" value="C:plasma membrane"/>
    <property type="evidence" value="ECO:0007669"/>
    <property type="project" value="UniProtKB-SubCell"/>
</dbReference>
<name>A0A316TRB4_9BACT</name>
<dbReference type="RefSeq" id="WP_109647251.1">
    <property type="nucleotide sequence ID" value="NZ_QGGB01000008.1"/>
</dbReference>
<evidence type="ECO:0000256" key="9">
    <source>
        <dbReference type="ARBA" id="ARBA00023264"/>
    </source>
</evidence>
<keyword evidence="8 10" id="KW-0594">Phospholipid biosynthesis</keyword>
<evidence type="ECO:0000313" key="12">
    <source>
        <dbReference type="Proteomes" id="UP000245533"/>
    </source>
</evidence>
<dbReference type="OrthoDB" id="9777124at2"/>
<keyword evidence="2 10" id="KW-0444">Lipid biosynthesis</keyword>